<reference evidence="1 2" key="1">
    <citation type="submission" date="2020-06" db="EMBL/GenBank/DDBJ databases">
        <authorList>
            <person name="Li R."/>
            <person name="Bekaert M."/>
        </authorList>
    </citation>
    <scope>NUCLEOTIDE SEQUENCE [LARGE SCALE GENOMIC DNA]</scope>
    <source>
        <strain evidence="2">wild</strain>
    </source>
</reference>
<sequence>MTTASCREGSNETNHAIKIGNVEVTNHSIRIYLASSKTDQLGRGTSIIVARQSGNDLGRTKVGYLRNEIKSKIHSYLPNTSIVWSQILPRTHWCYSESHDCMMTCRLRINSATASTVLKNGGHYIKYPDIVPTSTCLKEDGVHLIDLGNDIFMNTLQGALEMFICSVSSTYPDKL</sequence>
<dbReference type="OrthoDB" id="6069408at2759"/>
<protein>
    <submittedName>
        <fullName evidence="1">Uncharacterized protein</fullName>
    </submittedName>
</protein>
<dbReference type="SUPFAM" id="SSF52266">
    <property type="entry name" value="SGNH hydrolase"/>
    <property type="match status" value="1"/>
</dbReference>
<accession>A0A6J8C229</accession>
<dbReference type="AlphaFoldDB" id="A0A6J8C229"/>
<organism evidence="1 2">
    <name type="scientific">Mytilus coruscus</name>
    <name type="common">Sea mussel</name>
    <dbReference type="NCBI Taxonomy" id="42192"/>
    <lineage>
        <taxon>Eukaryota</taxon>
        <taxon>Metazoa</taxon>
        <taxon>Spiralia</taxon>
        <taxon>Lophotrochozoa</taxon>
        <taxon>Mollusca</taxon>
        <taxon>Bivalvia</taxon>
        <taxon>Autobranchia</taxon>
        <taxon>Pteriomorphia</taxon>
        <taxon>Mytilida</taxon>
        <taxon>Mytiloidea</taxon>
        <taxon>Mytilidae</taxon>
        <taxon>Mytilinae</taxon>
        <taxon>Mytilus</taxon>
    </lineage>
</organism>
<name>A0A6J8C229_MYTCO</name>
<evidence type="ECO:0000313" key="1">
    <source>
        <dbReference type="EMBL" id="CAC5390438.1"/>
    </source>
</evidence>
<gene>
    <name evidence="1" type="ORF">MCOR_25535</name>
</gene>
<keyword evidence="2" id="KW-1185">Reference proteome</keyword>
<dbReference type="EMBL" id="CACVKT020004528">
    <property type="protein sequence ID" value="CAC5390438.1"/>
    <property type="molecule type" value="Genomic_DNA"/>
</dbReference>
<dbReference type="Proteomes" id="UP000507470">
    <property type="component" value="Unassembled WGS sequence"/>
</dbReference>
<proteinExistence type="predicted"/>
<evidence type="ECO:0000313" key="2">
    <source>
        <dbReference type="Proteomes" id="UP000507470"/>
    </source>
</evidence>